<proteinExistence type="predicted"/>
<feature type="chain" id="PRO_5003146908" evidence="1">
    <location>
        <begin position="41"/>
        <end position="312"/>
    </location>
</feature>
<reference evidence="2 3" key="1">
    <citation type="journal article" date="2011" name="J. Bacteriol.">
        <title>Draft genome sequence of the anoxygenic filamentous phototrophic bacterium Oscillochloris trichoides subsp. DG-6.</title>
        <authorList>
            <person name="Kuznetsov B.B."/>
            <person name="Ivanovsky R.N."/>
            <person name="Keppen O.I."/>
            <person name="Sukhacheva M.V."/>
            <person name="Bumazhkin B.K."/>
            <person name="Patutina E.O."/>
            <person name="Beletsky A.V."/>
            <person name="Mardanov A.V."/>
            <person name="Baslerov R.V."/>
            <person name="Panteleeva A.N."/>
            <person name="Kolganova T.V."/>
            <person name="Ravin N.V."/>
            <person name="Skryabin K.G."/>
        </authorList>
    </citation>
    <scope>NUCLEOTIDE SEQUENCE [LARGE SCALE GENOMIC DNA]</scope>
    <source>
        <strain evidence="2 3">DG-6</strain>
    </source>
</reference>
<keyword evidence="1" id="KW-0732">Signal</keyword>
<dbReference type="eggNOG" id="COG3823">
    <property type="taxonomic scope" value="Bacteria"/>
</dbReference>
<comment type="caution">
    <text evidence="2">The sequence shown here is derived from an EMBL/GenBank/DDBJ whole genome shotgun (WGS) entry which is preliminary data.</text>
</comment>
<accession>E1IHU0</accession>
<dbReference type="HOGENOM" id="CLU_060272_1_0_0"/>
<evidence type="ECO:0000313" key="2">
    <source>
        <dbReference type="EMBL" id="EFO79215.1"/>
    </source>
</evidence>
<dbReference type="AlphaFoldDB" id="E1IHU0"/>
<name>E1IHU0_9CHLR</name>
<dbReference type="InterPro" id="IPR015943">
    <property type="entry name" value="WD40/YVTN_repeat-like_dom_sf"/>
</dbReference>
<dbReference type="SUPFAM" id="SSF50969">
    <property type="entry name" value="YVTN repeat-like/Quinoprotein amine dehydrogenase"/>
    <property type="match status" value="1"/>
</dbReference>
<dbReference type="InterPro" id="IPR011044">
    <property type="entry name" value="Quino_amine_DH_bsu"/>
</dbReference>
<evidence type="ECO:0000313" key="3">
    <source>
        <dbReference type="Proteomes" id="UP000054010"/>
    </source>
</evidence>
<sequence length="312" mass="34605">MVRITGGVMLQGYTHLIRRCGLLLLMLLLAACTLAPSAAATTPSTIPTLPRSGIATYSYEVVQHFPHDSSAWTQGLVVNGADTFYESTGDYVNSSLREVRIATGEVLRKISLPTSDLYGEGIAVVGDTIFMLTWQNCRGLMFNRHNFTLLGEFSYPQANGTCAMQGWGLTYDGQYLIMSDGTDRLSFVDPQKTLDTGQLAIVRQIQVTRQGTPVPRLNELEYIHGTVWANIWYTDEIVQIDPATGEVIGTVNLAGLLTPEERFAADVLNGIAYDAEHDRLFVTGKHWPYLFEIRLIPPLAFLYDQYLPLVFG</sequence>
<organism evidence="2 3">
    <name type="scientific">Oscillochloris trichoides DG-6</name>
    <dbReference type="NCBI Taxonomy" id="765420"/>
    <lineage>
        <taxon>Bacteria</taxon>
        <taxon>Bacillati</taxon>
        <taxon>Chloroflexota</taxon>
        <taxon>Chloroflexia</taxon>
        <taxon>Chloroflexales</taxon>
        <taxon>Chloroflexineae</taxon>
        <taxon>Oscillochloridaceae</taxon>
        <taxon>Oscillochloris</taxon>
    </lineage>
</organism>
<dbReference type="PANTHER" id="PTHR31270:SF1">
    <property type="entry name" value="GLUTAMINYL-PEPTIDE CYCLOTRANSFERASE"/>
    <property type="match status" value="1"/>
</dbReference>
<dbReference type="Gene3D" id="2.130.10.10">
    <property type="entry name" value="YVTN repeat-like/Quinoprotein amine dehydrogenase"/>
    <property type="match status" value="1"/>
</dbReference>
<dbReference type="GO" id="GO:0016603">
    <property type="term" value="F:glutaminyl-peptide cyclotransferase activity"/>
    <property type="evidence" value="ECO:0007669"/>
    <property type="project" value="InterPro"/>
</dbReference>
<gene>
    <name evidence="2" type="ORF">OSCT_2878</name>
</gene>
<dbReference type="InterPro" id="IPR007788">
    <property type="entry name" value="QCT"/>
</dbReference>
<dbReference type="EMBL" id="ADVR01000120">
    <property type="protein sequence ID" value="EFO79215.1"/>
    <property type="molecule type" value="Genomic_DNA"/>
</dbReference>
<dbReference type="Proteomes" id="UP000054010">
    <property type="component" value="Unassembled WGS sequence"/>
</dbReference>
<dbReference type="STRING" id="765420.OSCT_2878"/>
<dbReference type="Pfam" id="PF05096">
    <property type="entry name" value="Glu_cyclase_2"/>
    <property type="match status" value="1"/>
</dbReference>
<keyword evidence="3" id="KW-1185">Reference proteome</keyword>
<dbReference type="PROSITE" id="PS51257">
    <property type="entry name" value="PROKAR_LIPOPROTEIN"/>
    <property type="match status" value="1"/>
</dbReference>
<evidence type="ECO:0000256" key="1">
    <source>
        <dbReference type="SAM" id="SignalP"/>
    </source>
</evidence>
<protein>
    <submittedName>
        <fullName evidence="2">Glutamine cyclotransferase</fullName>
    </submittedName>
</protein>
<feature type="signal peptide" evidence="1">
    <location>
        <begin position="1"/>
        <end position="40"/>
    </location>
</feature>
<dbReference type="PANTHER" id="PTHR31270">
    <property type="entry name" value="GLUTAMINYL-PEPTIDE CYCLOTRANSFERASE"/>
    <property type="match status" value="1"/>
</dbReference>